<keyword evidence="5 8" id="KW-0274">FAD</keyword>
<evidence type="ECO:0000256" key="1">
    <source>
        <dbReference type="ARBA" id="ARBA00001974"/>
    </source>
</evidence>
<evidence type="ECO:0000256" key="5">
    <source>
        <dbReference type="ARBA" id="ARBA00022827"/>
    </source>
</evidence>
<accession>A0ABP6RF23</accession>
<dbReference type="PANTHER" id="PTHR45754">
    <property type="entry name" value="METHYLENETETRAHYDROFOLATE REDUCTASE"/>
    <property type="match status" value="1"/>
</dbReference>
<dbReference type="Proteomes" id="UP001501736">
    <property type="component" value="Unassembled WGS sequence"/>
</dbReference>
<keyword evidence="10" id="KW-1185">Reference proteome</keyword>
<evidence type="ECO:0000256" key="2">
    <source>
        <dbReference type="ARBA" id="ARBA00004777"/>
    </source>
</evidence>
<evidence type="ECO:0000256" key="7">
    <source>
        <dbReference type="ARBA" id="ARBA00048628"/>
    </source>
</evidence>
<dbReference type="Pfam" id="PF02219">
    <property type="entry name" value="MTHFR"/>
    <property type="match status" value="1"/>
</dbReference>
<dbReference type="Gene3D" id="3.20.20.220">
    <property type="match status" value="1"/>
</dbReference>
<dbReference type="RefSeq" id="WP_344721404.1">
    <property type="nucleotide sequence ID" value="NZ_BAAAYG010000010.1"/>
</dbReference>
<evidence type="ECO:0000256" key="4">
    <source>
        <dbReference type="ARBA" id="ARBA00022630"/>
    </source>
</evidence>
<evidence type="ECO:0000313" key="10">
    <source>
        <dbReference type="Proteomes" id="UP001501736"/>
    </source>
</evidence>
<dbReference type="EMBL" id="BAAAYG010000010">
    <property type="protein sequence ID" value="GAA3286934.1"/>
    <property type="molecule type" value="Genomic_DNA"/>
</dbReference>
<evidence type="ECO:0000313" key="9">
    <source>
        <dbReference type="EMBL" id="GAA3286934.1"/>
    </source>
</evidence>
<sequence length="309" mass="32623">MRRTTAPESGLDRETRRRLGAMLAEARFEVLPLDGVVEGVTDRLPAEVTVTVTSSPAKGPEATVEVAAELSRRGHRVVPHLAAAHLAGEDQLAAVLERLAAAGIEEVFVVGGDSDAGADGATAGFRDGEQLLEAVSRLAPQLRLGVGGYPEGHPGIPEEALRDGLRRKSRRAEVVVSQMCLDAETVRGWAATMRDDGISARLVAGLPGVVGTSRLLRVGRRIGVGDSLRFLTSRLRGGQGGGLARLVAPGRWDPAPTATALAAPPAEGEVPLDGLHFYTFNAIAETEHRRRDLLAQLEELERLDEGGAA</sequence>
<comment type="cofactor">
    <cofactor evidence="1 8">
        <name>FAD</name>
        <dbReference type="ChEBI" id="CHEBI:57692"/>
    </cofactor>
</comment>
<comment type="caution">
    <text evidence="9">The sequence shown here is derived from an EMBL/GenBank/DDBJ whole genome shotgun (WGS) entry which is preliminary data.</text>
</comment>
<gene>
    <name evidence="9" type="ORF">GCM10020260_22560</name>
</gene>
<dbReference type="PANTHER" id="PTHR45754:SF3">
    <property type="entry name" value="METHYLENETETRAHYDROFOLATE REDUCTASE (NADPH)"/>
    <property type="match status" value="1"/>
</dbReference>
<comment type="pathway">
    <text evidence="2 8">One-carbon metabolism; tetrahydrofolate interconversion.</text>
</comment>
<evidence type="ECO:0000256" key="3">
    <source>
        <dbReference type="ARBA" id="ARBA00006743"/>
    </source>
</evidence>
<dbReference type="SUPFAM" id="SSF51730">
    <property type="entry name" value="FAD-linked oxidoreductase"/>
    <property type="match status" value="1"/>
</dbReference>
<reference evidence="10" key="1">
    <citation type="journal article" date="2019" name="Int. J. Syst. Evol. Microbiol.">
        <title>The Global Catalogue of Microorganisms (GCM) 10K type strain sequencing project: providing services to taxonomists for standard genome sequencing and annotation.</title>
        <authorList>
            <consortium name="The Broad Institute Genomics Platform"/>
            <consortium name="The Broad Institute Genome Sequencing Center for Infectious Disease"/>
            <person name="Wu L."/>
            <person name="Ma J."/>
        </authorList>
    </citation>
    <scope>NUCLEOTIDE SEQUENCE [LARGE SCALE GENOMIC DNA]</scope>
    <source>
        <strain evidence="10">JCM 11483</strain>
    </source>
</reference>
<evidence type="ECO:0000256" key="8">
    <source>
        <dbReference type="RuleBase" id="RU003862"/>
    </source>
</evidence>
<comment type="catalytic activity">
    <reaction evidence="7">
        <text>(6S)-5-methyl-5,6,7,8-tetrahydrofolate + NAD(+) = (6R)-5,10-methylene-5,6,7,8-tetrahydrofolate + NADH + H(+)</text>
        <dbReference type="Rhea" id="RHEA:19821"/>
        <dbReference type="ChEBI" id="CHEBI:15378"/>
        <dbReference type="ChEBI" id="CHEBI:15636"/>
        <dbReference type="ChEBI" id="CHEBI:18608"/>
        <dbReference type="ChEBI" id="CHEBI:57540"/>
        <dbReference type="ChEBI" id="CHEBI:57945"/>
        <dbReference type="EC" id="1.5.1.54"/>
    </reaction>
    <physiologicalReaction direction="right-to-left" evidence="7">
        <dbReference type="Rhea" id="RHEA:19823"/>
    </physiologicalReaction>
</comment>
<keyword evidence="4 8" id="KW-0285">Flavoprotein</keyword>
<organism evidence="9 10">
    <name type="scientific">Nesterenkonia halobia</name>
    <dbReference type="NCBI Taxonomy" id="37922"/>
    <lineage>
        <taxon>Bacteria</taxon>
        <taxon>Bacillati</taxon>
        <taxon>Actinomycetota</taxon>
        <taxon>Actinomycetes</taxon>
        <taxon>Micrococcales</taxon>
        <taxon>Micrococcaceae</taxon>
        <taxon>Nesterenkonia</taxon>
    </lineage>
</organism>
<dbReference type="InterPro" id="IPR003171">
    <property type="entry name" value="Mehydrof_redctse-like"/>
</dbReference>
<evidence type="ECO:0000256" key="6">
    <source>
        <dbReference type="ARBA" id="ARBA00023002"/>
    </source>
</evidence>
<comment type="similarity">
    <text evidence="3 8">Belongs to the methylenetetrahydrofolate reductase family.</text>
</comment>
<keyword evidence="6 8" id="KW-0560">Oxidoreductase</keyword>
<dbReference type="InterPro" id="IPR029041">
    <property type="entry name" value="FAD-linked_oxidoreductase-like"/>
</dbReference>
<proteinExistence type="inferred from homology"/>
<name>A0ABP6RF23_9MICC</name>
<protein>
    <recommendedName>
        <fullName evidence="8">Methylenetetrahydrofolate reductase</fullName>
    </recommendedName>
</protein>